<dbReference type="Proteomes" id="UP000467841">
    <property type="component" value="Unassembled WGS sequence"/>
</dbReference>
<feature type="domain" description="GCK" evidence="2">
    <location>
        <begin position="122"/>
        <end position="195"/>
    </location>
</feature>
<dbReference type="OrthoDB" id="1021934at2759"/>
<feature type="region of interest" description="Disordered" evidence="1">
    <location>
        <begin position="1"/>
        <end position="28"/>
    </location>
</feature>
<dbReference type="PANTHER" id="PTHR34357">
    <property type="entry name" value="F7A19.14 PROTEIN-RELATED"/>
    <property type="match status" value="1"/>
</dbReference>
<evidence type="ECO:0000313" key="4">
    <source>
        <dbReference type="Proteomes" id="UP000467841"/>
    </source>
</evidence>
<dbReference type="SMART" id="SM01227">
    <property type="entry name" value="GCK"/>
    <property type="match status" value="2"/>
</dbReference>
<gene>
    <name evidence="3" type="ORF">MERR_LOCUS26490</name>
</gene>
<dbReference type="EMBL" id="CACVBM020001207">
    <property type="protein sequence ID" value="CAA7039255.1"/>
    <property type="molecule type" value="Genomic_DNA"/>
</dbReference>
<comment type="caution">
    <text evidence="3">The sequence shown here is derived from an EMBL/GenBank/DDBJ whole genome shotgun (WGS) entry which is preliminary data.</text>
</comment>
<dbReference type="AlphaFoldDB" id="A0A6D2JCF2"/>
<dbReference type="PANTHER" id="PTHR34357:SF2">
    <property type="entry name" value="F26F24.3-RELATED"/>
    <property type="match status" value="1"/>
</dbReference>
<dbReference type="InterPro" id="IPR012891">
    <property type="entry name" value="GCK_dom"/>
</dbReference>
<dbReference type="Gene3D" id="1.10.287.2900">
    <property type="match status" value="1"/>
</dbReference>
<protein>
    <recommendedName>
        <fullName evidence="2">GCK domain-containing protein</fullName>
    </recommendedName>
</protein>
<reference evidence="3" key="1">
    <citation type="submission" date="2020-01" db="EMBL/GenBank/DDBJ databases">
        <authorList>
            <person name="Mishra B."/>
        </authorList>
    </citation>
    <scope>NUCLEOTIDE SEQUENCE [LARGE SCALE GENOMIC DNA]</scope>
</reference>
<keyword evidence="4" id="KW-1185">Reference proteome</keyword>
<sequence length="204" mass="23093">MGIMSSTDRKTENPKSNSRNEPDDGWLPALREPVKAFTEGGECKDLIIDYIACKNEAEEKNEDSFTKCKHVREMLDKCYDAHSDYYSPIYEDVEPVVDSMLTEIKALFPPKQGREDDDDDFVEARVCEFMVGGDCKEAFMTALQECLVDKTEDDDSSKCVRDLMMLKKCMDAHSDYYQPILGAVNSGYQLYQSLLLSKLKGGGD</sequence>
<evidence type="ECO:0000313" key="3">
    <source>
        <dbReference type="EMBL" id="CAA7039255.1"/>
    </source>
</evidence>
<feature type="domain" description="GCK" evidence="2">
    <location>
        <begin position="30"/>
        <end position="104"/>
    </location>
</feature>
<proteinExistence type="predicted"/>
<dbReference type="Pfam" id="PF07802">
    <property type="entry name" value="GCK"/>
    <property type="match status" value="2"/>
</dbReference>
<evidence type="ECO:0000256" key="1">
    <source>
        <dbReference type="SAM" id="MobiDB-lite"/>
    </source>
</evidence>
<evidence type="ECO:0000259" key="2">
    <source>
        <dbReference type="SMART" id="SM01227"/>
    </source>
</evidence>
<organism evidence="3 4">
    <name type="scientific">Microthlaspi erraticum</name>
    <dbReference type="NCBI Taxonomy" id="1685480"/>
    <lineage>
        <taxon>Eukaryota</taxon>
        <taxon>Viridiplantae</taxon>
        <taxon>Streptophyta</taxon>
        <taxon>Embryophyta</taxon>
        <taxon>Tracheophyta</taxon>
        <taxon>Spermatophyta</taxon>
        <taxon>Magnoliopsida</taxon>
        <taxon>eudicotyledons</taxon>
        <taxon>Gunneridae</taxon>
        <taxon>Pentapetalae</taxon>
        <taxon>rosids</taxon>
        <taxon>malvids</taxon>
        <taxon>Brassicales</taxon>
        <taxon>Brassicaceae</taxon>
        <taxon>Coluteocarpeae</taxon>
        <taxon>Microthlaspi</taxon>
    </lineage>
</organism>
<name>A0A6D2JCF2_9BRAS</name>
<accession>A0A6D2JCF2</accession>
<feature type="compositionally biased region" description="Basic and acidic residues" evidence="1">
    <location>
        <begin position="7"/>
        <end position="22"/>
    </location>
</feature>